<accession>A0A401H7P2</accession>
<evidence type="ECO:0000313" key="1">
    <source>
        <dbReference type="EMBL" id="GBF08424.1"/>
    </source>
</evidence>
<sequence length="214" mass="23400">MLGVPSPAEKLGLVPASMVASQLYCEYKVHLDLGRNRPPVPGLSRRIAKRVVLEESGKGLARVSVYGEVMGVPIVASPDFAVLDGERVVVVGKTAIREPPRRLAADMVYLYLSTVLLEENGLASEGCGMAVVVGRSEGCLEALLRKGVEEGFKPRKDGCGIVYTEVYRRAEAVGRLYRLLQYWRGERPPEPRPSPSRCAKCRYKGLCEHSVATT</sequence>
<reference evidence="1 2" key="1">
    <citation type="submission" date="2017-02" db="EMBL/GenBank/DDBJ databases">
        <title>isolation and characterization of a novel temperate virus Aeropyrum globular virus 1 infecting hyperthermophilic archaeon Aeropyrum.</title>
        <authorList>
            <person name="Yumiya M."/>
            <person name="Yoshida T."/>
            <person name="Sako Y."/>
        </authorList>
    </citation>
    <scope>NUCLEOTIDE SEQUENCE [LARGE SCALE GENOMIC DNA]</scope>
    <source>
        <strain evidence="1 2">YK1-12-2013</strain>
    </source>
</reference>
<dbReference type="EMBL" id="BDMD01000006">
    <property type="protein sequence ID" value="GBF08424.1"/>
    <property type="molecule type" value="Genomic_DNA"/>
</dbReference>
<evidence type="ECO:0000313" key="2">
    <source>
        <dbReference type="Proteomes" id="UP000291213"/>
    </source>
</evidence>
<name>A0A401H7P2_AERPX</name>
<evidence type="ECO:0008006" key="3">
    <source>
        <dbReference type="Google" id="ProtNLM"/>
    </source>
</evidence>
<dbReference type="Proteomes" id="UP000291213">
    <property type="component" value="Unassembled WGS sequence"/>
</dbReference>
<dbReference type="AlphaFoldDB" id="A0A401H7P2"/>
<gene>
    <name evidence="1" type="ORF">apy_01490</name>
</gene>
<comment type="caution">
    <text evidence="1">The sequence shown here is derived from an EMBL/GenBank/DDBJ whole genome shotgun (WGS) entry which is preliminary data.</text>
</comment>
<protein>
    <recommendedName>
        <fullName evidence="3">CRISPR-associated exonuclease Cas4</fullName>
    </recommendedName>
</protein>
<proteinExistence type="predicted"/>
<organism evidence="1 2">
    <name type="scientific">Aeropyrum pernix</name>
    <dbReference type="NCBI Taxonomy" id="56636"/>
    <lineage>
        <taxon>Archaea</taxon>
        <taxon>Thermoproteota</taxon>
        <taxon>Thermoprotei</taxon>
        <taxon>Desulfurococcales</taxon>
        <taxon>Desulfurococcaceae</taxon>
        <taxon>Aeropyrum</taxon>
    </lineage>
</organism>